<keyword evidence="1 3" id="KW-0808">Transferase</keyword>
<dbReference type="Gene3D" id="3.30.1540.10">
    <property type="entry name" value="formyl-coa transferase, domain 3"/>
    <property type="match status" value="1"/>
</dbReference>
<dbReference type="InterPro" id="IPR050483">
    <property type="entry name" value="CoA-transferase_III_domain"/>
</dbReference>
<organism evidence="3 4">
    <name type="scientific">Actinomadura physcomitrii</name>
    <dbReference type="NCBI Taxonomy" id="2650748"/>
    <lineage>
        <taxon>Bacteria</taxon>
        <taxon>Bacillati</taxon>
        <taxon>Actinomycetota</taxon>
        <taxon>Actinomycetes</taxon>
        <taxon>Streptosporangiales</taxon>
        <taxon>Thermomonosporaceae</taxon>
        <taxon>Actinomadura</taxon>
    </lineage>
</organism>
<dbReference type="Proteomes" id="UP000462055">
    <property type="component" value="Unassembled WGS sequence"/>
</dbReference>
<dbReference type="SUPFAM" id="SSF89796">
    <property type="entry name" value="CoA-transferase family III (CaiB/BaiF)"/>
    <property type="match status" value="1"/>
</dbReference>
<sequence length="419" mass="44922">MVRQMTRGGSMGAENAAKHEGGAVPAERGTAVRAGGGPLAGIRVADFSIMMAGPLCTRMLADMGAEVIKIEPPEGDPMRTRAPLRDGHSAYFGHLNVGKRSVRLDLRTEAGLRAAHDIVTGCDVLVQSFRPGVMAKYGLDEESCRARDERLVYCSVSGYGTRGPSAHLPAFAQIVHAMSGYDMAAFQYQKDAVRPASCGIFVADVLGGTVAYAAVLTGLAGRGRTGLGDALDVSLQESMMSMLIFETQAAQAPGTWKKTVYRPVRAKDAFLMISPVTERNFRALADAMRRPDLLTDPRFAAIADRERHWDELYDEIEEWAARYTAAEAEERLLAAGVPSGRYREIAEVLDDPQTVSRGTMRTAADAAGEFKVTAPPFDAASRPRTAMPSAVPGLGADTAGVLRAVARYDDQRIEAVLAG</sequence>
<evidence type="ECO:0000256" key="2">
    <source>
        <dbReference type="SAM" id="MobiDB-lite"/>
    </source>
</evidence>
<protein>
    <submittedName>
        <fullName evidence="3">CoA transferase</fullName>
    </submittedName>
</protein>
<dbReference type="InterPro" id="IPR003673">
    <property type="entry name" value="CoA-Trfase_fam_III"/>
</dbReference>
<evidence type="ECO:0000256" key="1">
    <source>
        <dbReference type="ARBA" id="ARBA00022679"/>
    </source>
</evidence>
<dbReference type="InterPro" id="IPR023606">
    <property type="entry name" value="CoA-Trfase_III_dom_1_sf"/>
</dbReference>
<name>A0A6I4MLC3_9ACTN</name>
<dbReference type="Gene3D" id="3.40.50.10540">
    <property type="entry name" value="Crotonobetainyl-coa:carnitine coa-transferase, domain 1"/>
    <property type="match status" value="1"/>
</dbReference>
<evidence type="ECO:0000313" key="3">
    <source>
        <dbReference type="EMBL" id="MWA03509.1"/>
    </source>
</evidence>
<evidence type="ECO:0000313" key="4">
    <source>
        <dbReference type="Proteomes" id="UP000462055"/>
    </source>
</evidence>
<dbReference type="AlphaFoldDB" id="A0A6I4MLC3"/>
<comment type="caution">
    <text evidence="3">The sequence shown here is derived from an EMBL/GenBank/DDBJ whole genome shotgun (WGS) entry which is preliminary data.</text>
</comment>
<dbReference type="PANTHER" id="PTHR48207:SF4">
    <property type="entry name" value="BLL6097 PROTEIN"/>
    <property type="match status" value="1"/>
</dbReference>
<dbReference type="EMBL" id="WBMS02000020">
    <property type="protein sequence ID" value="MWA03509.1"/>
    <property type="molecule type" value="Genomic_DNA"/>
</dbReference>
<proteinExistence type="predicted"/>
<feature type="region of interest" description="Disordered" evidence="2">
    <location>
        <begin position="1"/>
        <end position="30"/>
    </location>
</feature>
<dbReference type="Pfam" id="PF02515">
    <property type="entry name" value="CoA_transf_3"/>
    <property type="match status" value="1"/>
</dbReference>
<keyword evidence="4" id="KW-1185">Reference proteome</keyword>
<dbReference type="GO" id="GO:0008410">
    <property type="term" value="F:CoA-transferase activity"/>
    <property type="evidence" value="ECO:0007669"/>
    <property type="project" value="TreeGrafter"/>
</dbReference>
<dbReference type="InterPro" id="IPR044855">
    <property type="entry name" value="CoA-Trfase_III_dom3_sf"/>
</dbReference>
<accession>A0A6I4MLC3</accession>
<gene>
    <name evidence="3" type="ORF">F8568_024630</name>
</gene>
<dbReference type="PANTHER" id="PTHR48207">
    <property type="entry name" value="SUCCINATE--HYDROXYMETHYLGLUTARATE COA-TRANSFERASE"/>
    <property type="match status" value="1"/>
</dbReference>
<reference evidence="3" key="1">
    <citation type="submission" date="2019-12" db="EMBL/GenBank/DDBJ databases">
        <title>Actinomadura physcomitrii sp. nov., a novel actinomycete isolated from moss [Physcomitrium sphaericum (Ludw) Fuernr].</title>
        <authorList>
            <person name="Zhuang X."/>
        </authorList>
    </citation>
    <scope>NUCLEOTIDE SEQUENCE [LARGE SCALE GENOMIC DNA]</scope>
    <source>
        <strain evidence="3">LD22</strain>
    </source>
</reference>